<keyword evidence="2" id="KW-1185">Reference proteome</keyword>
<reference evidence="2" key="1">
    <citation type="journal article" date="2019" name="Int. J. Syst. Evol. Microbiol.">
        <title>The Global Catalogue of Microorganisms (GCM) 10K type strain sequencing project: providing services to taxonomists for standard genome sequencing and annotation.</title>
        <authorList>
            <consortium name="The Broad Institute Genomics Platform"/>
            <consortium name="The Broad Institute Genome Sequencing Center for Infectious Disease"/>
            <person name="Wu L."/>
            <person name="Ma J."/>
        </authorList>
    </citation>
    <scope>NUCLEOTIDE SEQUENCE [LARGE SCALE GENOMIC DNA]</scope>
    <source>
        <strain evidence="2">JCM 17986</strain>
    </source>
</reference>
<protein>
    <recommendedName>
        <fullName evidence="3">Plasmid replication, integration and excision activator</fullName>
    </recommendedName>
</protein>
<organism evidence="1 2">
    <name type="scientific">Yinghuangia aomiensis</name>
    <dbReference type="NCBI Taxonomy" id="676205"/>
    <lineage>
        <taxon>Bacteria</taxon>
        <taxon>Bacillati</taxon>
        <taxon>Actinomycetota</taxon>
        <taxon>Actinomycetes</taxon>
        <taxon>Kitasatosporales</taxon>
        <taxon>Streptomycetaceae</taxon>
        <taxon>Yinghuangia</taxon>
    </lineage>
</organism>
<sequence length="132" mass="13660">MAIKGAIPVAFGDVFPVGAFATKVEPVSDFEASKGGQQVQARDKASGLPMWAVTVSDPDPEAREGSVKVKIPASVVPVLPDELPGLPFRPVEFEGLTVTPWVNGSGRLAYSFRAAGLRAPMAATAKTGPKAG</sequence>
<evidence type="ECO:0008006" key="3">
    <source>
        <dbReference type="Google" id="ProtNLM"/>
    </source>
</evidence>
<evidence type="ECO:0000313" key="2">
    <source>
        <dbReference type="Proteomes" id="UP001500466"/>
    </source>
</evidence>
<comment type="caution">
    <text evidence="1">The sequence shown here is derived from an EMBL/GenBank/DDBJ whole genome shotgun (WGS) entry which is preliminary data.</text>
</comment>
<dbReference type="RefSeq" id="WP_345681144.1">
    <property type="nucleotide sequence ID" value="NZ_BAABHS010000069.1"/>
</dbReference>
<evidence type="ECO:0000313" key="1">
    <source>
        <dbReference type="EMBL" id="GAA4997503.1"/>
    </source>
</evidence>
<proteinExistence type="predicted"/>
<accession>A0ABP9IHN9</accession>
<dbReference type="EMBL" id="BAABHS010000069">
    <property type="protein sequence ID" value="GAA4997503.1"/>
    <property type="molecule type" value="Genomic_DNA"/>
</dbReference>
<dbReference type="Proteomes" id="UP001500466">
    <property type="component" value="Unassembled WGS sequence"/>
</dbReference>
<name>A0ABP9IHN9_9ACTN</name>
<gene>
    <name evidence="1" type="ORF">GCM10023205_83650</name>
</gene>